<dbReference type="AlphaFoldDB" id="A0A846I1U7"/>
<reference evidence="2 3" key="1">
    <citation type="submission" date="2019-02" db="EMBL/GenBank/DDBJ databases">
        <title>Genome sequencing of Clostridium botulinum clinical isolates.</title>
        <authorList>
            <person name="Brunt J."/>
            <person name="Van Vliet A.H.M."/>
            <person name="Stringer S.C."/>
            <person name="Grant K.A."/>
            <person name="Carter A.C."/>
            <person name="Peck M.W."/>
        </authorList>
    </citation>
    <scope>NUCLEOTIDE SEQUENCE [LARGE SCALE GENOMIC DNA]</scope>
    <source>
        <strain evidence="2 3">H142660711</strain>
    </source>
</reference>
<organism evidence="2 3">
    <name type="scientific">Clostridium botulinum</name>
    <dbReference type="NCBI Taxonomy" id="1491"/>
    <lineage>
        <taxon>Bacteria</taxon>
        <taxon>Bacillati</taxon>
        <taxon>Bacillota</taxon>
        <taxon>Clostridia</taxon>
        <taxon>Eubacteriales</taxon>
        <taxon>Clostridiaceae</taxon>
        <taxon>Clostridium</taxon>
    </lineage>
</organism>
<keyword evidence="1" id="KW-1133">Transmembrane helix</keyword>
<dbReference type="RefSeq" id="WP_031367543.1">
    <property type="nucleotide sequence ID" value="NZ_CP014147.1"/>
</dbReference>
<proteinExistence type="predicted"/>
<dbReference type="Proteomes" id="UP000473887">
    <property type="component" value="Unassembled WGS sequence"/>
</dbReference>
<name>A0A846I1U7_CLOBO</name>
<dbReference type="EMBL" id="SGKC01000016">
    <property type="protein sequence ID" value="NEZ92194.1"/>
    <property type="molecule type" value="Genomic_DNA"/>
</dbReference>
<evidence type="ECO:0000256" key="1">
    <source>
        <dbReference type="SAM" id="Phobius"/>
    </source>
</evidence>
<accession>A0A846I1U7</accession>
<comment type="caution">
    <text evidence="2">The sequence shown here is derived from an EMBL/GenBank/DDBJ whole genome shotgun (WGS) entry which is preliminary data.</text>
</comment>
<keyword evidence="1" id="KW-0812">Transmembrane</keyword>
<feature type="transmembrane region" description="Helical" evidence="1">
    <location>
        <begin position="32"/>
        <end position="53"/>
    </location>
</feature>
<keyword evidence="1" id="KW-0472">Membrane</keyword>
<evidence type="ECO:0000313" key="3">
    <source>
        <dbReference type="Proteomes" id="UP000473887"/>
    </source>
</evidence>
<evidence type="ECO:0000313" key="2">
    <source>
        <dbReference type="EMBL" id="NEZ92194.1"/>
    </source>
</evidence>
<sequence length="77" mass="8739">MEWVQKFIERGQYNAPQNTDIFRSKLLDILSVNAYWICMFVGIGGILAYISGFKKGGKVTKFSLVIYWVVAAICSIK</sequence>
<gene>
    <name evidence="2" type="ORF">EXM69_09620</name>
</gene>
<protein>
    <submittedName>
        <fullName evidence="2">Uncharacterized protein</fullName>
    </submittedName>
</protein>